<evidence type="ECO:0000313" key="1">
    <source>
        <dbReference type="EMBL" id="SIR95029.1"/>
    </source>
</evidence>
<name>A0A1N7F414_9ACTN</name>
<dbReference type="Proteomes" id="UP000186004">
    <property type="component" value="Unassembled WGS sequence"/>
</dbReference>
<sequence length="31" mass="3738">MSAYRIRENRDLTGRTLALINRNGRERHVRL</sequence>
<keyword evidence="2" id="KW-1185">Reference proteome</keyword>
<proteinExistence type="predicted"/>
<accession>A0A1N7F414</accession>
<dbReference type="AlphaFoldDB" id="A0A1N7F414"/>
<protein>
    <submittedName>
        <fullName evidence="1">Uncharacterized protein</fullName>
    </submittedName>
</protein>
<organism evidence="1 2">
    <name type="scientific">Micromonospora avicenniae</name>
    <dbReference type="NCBI Taxonomy" id="1198245"/>
    <lineage>
        <taxon>Bacteria</taxon>
        <taxon>Bacillati</taxon>
        <taxon>Actinomycetota</taxon>
        <taxon>Actinomycetes</taxon>
        <taxon>Micromonosporales</taxon>
        <taxon>Micromonosporaceae</taxon>
        <taxon>Micromonospora</taxon>
    </lineage>
</organism>
<reference evidence="1 2" key="1">
    <citation type="submission" date="2017-01" db="EMBL/GenBank/DDBJ databases">
        <authorList>
            <person name="Mah S.A."/>
            <person name="Swanson W.J."/>
            <person name="Moy G.W."/>
            <person name="Vacquier V.D."/>
        </authorList>
    </citation>
    <scope>NUCLEOTIDE SEQUENCE [LARGE SCALE GENOMIC DNA]</scope>
    <source>
        <strain evidence="1 2">DSM 45758</strain>
    </source>
</reference>
<evidence type="ECO:0000313" key="2">
    <source>
        <dbReference type="Proteomes" id="UP000186004"/>
    </source>
</evidence>
<gene>
    <name evidence="1" type="ORF">SAMN05444858_13018</name>
</gene>
<dbReference type="EMBL" id="FTNF01000030">
    <property type="protein sequence ID" value="SIR95029.1"/>
    <property type="molecule type" value="Genomic_DNA"/>
</dbReference>